<reference evidence="2" key="1">
    <citation type="submission" date="2022-10" db="EMBL/GenBank/DDBJ databases">
        <authorList>
            <person name="Chen Y."/>
            <person name="Dougan E. K."/>
            <person name="Chan C."/>
            <person name="Rhodes N."/>
            <person name="Thang M."/>
        </authorList>
    </citation>
    <scope>NUCLEOTIDE SEQUENCE</scope>
</reference>
<protein>
    <submittedName>
        <fullName evidence="2">Uncharacterized protein</fullName>
    </submittedName>
</protein>
<dbReference type="EMBL" id="CAMXCT010002891">
    <property type="protein sequence ID" value="CAI4001158.1"/>
    <property type="molecule type" value="Genomic_DNA"/>
</dbReference>
<feature type="compositionally biased region" description="Basic and acidic residues" evidence="1">
    <location>
        <begin position="127"/>
        <end position="142"/>
    </location>
</feature>
<dbReference type="Proteomes" id="UP001152797">
    <property type="component" value="Unassembled WGS sequence"/>
</dbReference>
<feature type="compositionally biased region" description="Basic and acidic residues" evidence="1">
    <location>
        <begin position="88"/>
        <end position="100"/>
    </location>
</feature>
<keyword evidence="4" id="KW-1185">Reference proteome</keyword>
<feature type="region of interest" description="Disordered" evidence="1">
    <location>
        <begin position="61"/>
        <end position="142"/>
    </location>
</feature>
<dbReference type="EMBL" id="CAMXCT020002891">
    <property type="protein sequence ID" value="CAL1154533.1"/>
    <property type="molecule type" value="Genomic_DNA"/>
</dbReference>
<evidence type="ECO:0000313" key="4">
    <source>
        <dbReference type="Proteomes" id="UP001152797"/>
    </source>
</evidence>
<sequence>MPVVQGPFPSADCFAEWTGPVWKKTWMGAGNNWKNQSWVLHKIEICFDEKTVTEVWRKATPQMNDNIGGDQVLAAEAEGPKDSKKRKDPKDNFDKKDPKDNHKKKDTNKKKGPNAARKKPSQRSQGKTKDLDRVRHFDWEWG</sequence>
<gene>
    <name evidence="2" type="ORF">C1SCF055_LOCUS27230</name>
</gene>
<accession>A0A9P1D0A3</accession>
<feature type="compositionally biased region" description="Basic residues" evidence="1">
    <location>
        <begin position="101"/>
        <end position="121"/>
    </location>
</feature>
<proteinExistence type="predicted"/>
<name>A0A9P1D0A3_9DINO</name>
<dbReference type="AlphaFoldDB" id="A0A9P1D0A3"/>
<evidence type="ECO:0000313" key="3">
    <source>
        <dbReference type="EMBL" id="CAL1154533.1"/>
    </source>
</evidence>
<evidence type="ECO:0000256" key="1">
    <source>
        <dbReference type="SAM" id="MobiDB-lite"/>
    </source>
</evidence>
<comment type="caution">
    <text evidence="2">The sequence shown here is derived from an EMBL/GenBank/DDBJ whole genome shotgun (WGS) entry which is preliminary data.</text>
</comment>
<evidence type="ECO:0000313" key="2">
    <source>
        <dbReference type="EMBL" id="CAI4001158.1"/>
    </source>
</evidence>
<organism evidence="2">
    <name type="scientific">Cladocopium goreaui</name>
    <dbReference type="NCBI Taxonomy" id="2562237"/>
    <lineage>
        <taxon>Eukaryota</taxon>
        <taxon>Sar</taxon>
        <taxon>Alveolata</taxon>
        <taxon>Dinophyceae</taxon>
        <taxon>Suessiales</taxon>
        <taxon>Symbiodiniaceae</taxon>
        <taxon>Cladocopium</taxon>
    </lineage>
</organism>
<dbReference type="EMBL" id="CAMXCT030002891">
    <property type="protein sequence ID" value="CAL4788470.1"/>
    <property type="molecule type" value="Genomic_DNA"/>
</dbReference>
<reference evidence="3" key="2">
    <citation type="submission" date="2024-04" db="EMBL/GenBank/DDBJ databases">
        <authorList>
            <person name="Chen Y."/>
            <person name="Shah S."/>
            <person name="Dougan E. K."/>
            <person name="Thang M."/>
            <person name="Chan C."/>
        </authorList>
    </citation>
    <scope>NUCLEOTIDE SEQUENCE [LARGE SCALE GENOMIC DNA]</scope>
</reference>